<dbReference type="GO" id="GO:0009898">
    <property type="term" value="C:cytoplasmic side of plasma membrane"/>
    <property type="evidence" value="ECO:0007669"/>
    <property type="project" value="TreeGrafter"/>
</dbReference>
<accession>A0A9P6FMQ7</accession>
<feature type="compositionally biased region" description="Low complexity" evidence="1">
    <location>
        <begin position="669"/>
        <end position="683"/>
    </location>
</feature>
<protein>
    <recommendedName>
        <fullName evidence="4">Snf7-domain-containing protein</fullName>
    </recommendedName>
</protein>
<dbReference type="PANTHER" id="PTHR22761">
    <property type="entry name" value="CHARGED MULTIVESICULAR BODY PROTEIN"/>
    <property type="match status" value="1"/>
</dbReference>
<dbReference type="GO" id="GO:0032511">
    <property type="term" value="P:late endosome to vacuole transport via multivesicular body sorting pathway"/>
    <property type="evidence" value="ECO:0007669"/>
    <property type="project" value="TreeGrafter"/>
</dbReference>
<dbReference type="GO" id="GO:0006900">
    <property type="term" value="P:vesicle budding from membrane"/>
    <property type="evidence" value="ECO:0007669"/>
    <property type="project" value="TreeGrafter"/>
</dbReference>
<evidence type="ECO:0000313" key="3">
    <source>
        <dbReference type="Proteomes" id="UP000780801"/>
    </source>
</evidence>
<sequence length="776" mass="85263">MSTSSRKYNGEFMMNPSSDGPSSALLTTLPSPPHPDLSTFSVSSQKKRRLSLQTYLASFPEWSNPSRLDSLYSEFDKLKETNEFGYEANINWWRAVILGAARNGFLSSYQPHPQQVRYSTINSIHHIGGRSPEQAGGTPEDGQFEPTGSSVGVLELDLDYLGIKFMRNGCRPHSLPAVMIEMKALGEVVPRSEFLPWAGISWTGWIFHKVVKAPILWSLKQLSLSDSPSPPPPPSLTGPHSSSSMSSGGIMAGANTGGSHGLGIGLPAYSSSYASNRDTYVVLSMVQEAASRILKMQQESIHYYASDNLMTFADFREKFSRTALQPLCRKSPGGLSTLAGPIIALTDRDLEILIRYMQYEMKVLVAEGLDIDKSRGGVDDHEMIIKFATKDAIRTRSIQEITSTDKGIVELKETCRRLEKQISEIESWISETNEKIKAFLRMSQRSQAAFALRRRKNLEEVMKKRLGSLDTISSILFKIQSSETDAGILQAYQLGARTLAGVMDTRDENGEKVLSPEKVGSTMDRLSEVLADQQEIDMALNEGTEILVGHTVPGGVDEDELMAELDALMEVESTQEPTKPSHPAKRPSRESEMQTAQPSKRLTPPLPSEARVSAPPKTIGVRDQNSTSPGKRVAEIPGKSAMKQRRLSEMSIPSQDATVDVPPTSEIASSSYVVPVTSSPTPSRAEPQTENSAFKATEVGTREQEMSSQTMEQNPTFTEEDQKHLDEMLSELEGIEAPESELPLPTQDIATGEPQTAQDSHKESKRVPGKALLNAV</sequence>
<dbReference type="EMBL" id="JAABOA010003610">
    <property type="protein sequence ID" value="KAF9578478.1"/>
    <property type="molecule type" value="Genomic_DNA"/>
</dbReference>
<feature type="region of interest" description="Disordered" evidence="1">
    <location>
        <begin position="571"/>
        <end position="722"/>
    </location>
</feature>
<dbReference type="AlphaFoldDB" id="A0A9P6FMQ7"/>
<feature type="region of interest" description="Disordered" evidence="1">
    <location>
        <begin position="227"/>
        <end position="250"/>
    </location>
</feature>
<proteinExistence type="predicted"/>
<gene>
    <name evidence="2" type="ORF">BGW38_005697</name>
</gene>
<feature type="compositionally biased region" description="Polar residues" evidence="1">
    <location>
        <begin position="15"/>
        <end position="29"/>
    </location>
</feature>
<dbReference type="OrthoDB" id="10250120at2759"/>
<feature type="compositionally biased region" description="Polar residues" evidence="1">
    <location>
        <begin position="706"/>
        <end position="717"/>
    </location>
</feature>
<evidence type="ECO:0008006" key="4">
    <source>
        <dbReference type="Google" id="ProtNLM"/>
    </source>
</evidence>
<evidence type="ECO:0000256" key="1">
    <source>
        <dbReference type="SAM" id="MobiDB-lite"/>
    </source>
</evidence>
<dbReference type="Proteomes" id="UP000780801">
    <property type="component" value="Unassembled WGS sequence"/>
</dbReference>
<feature type="compositionally biased region" description="Low complexity" evidence="1">
    <location>
        <begin position="237"/>
        <end position="247"/>
    </location>
</feature>
<feature type="region of interest" description="Disordered" evidence="1">
    <location>
        <begin position="735"/>
        <end position="776"/>
    </location>
</feature>
<dbReference type="Pfam" id="PF03357">
    <property type="entry name" value="Snf7"/>
    <property type="match status" value="1"/>
</dbReference>
<feature type="region of interest" description="Disordered" evidence="1">
    <location>
        <begin position="1"/>
        <end position="30"/>
    </location>
</feature>
<dbReference type="GO" id="GO:0005771">
    <property type="term" value="C:multivesicular body"/>
    <property type="evidence" value="ECO:0007669"/>
    <property type="project" value="TreeGrafter"/>
</dbReference>
<keyword evidence="3" id="KW-1185">Reference proteome</keyword>
<organism evidence="2 3">
    <name type="scientific">Lunasporangiospora selenospora</name>
    <dbReference type="NCBI Taxonomy" id="979761"/>
    <lineage>
        <taxon>Eukaryota</taxon>
        <taxon>Fungi</taxon>
        <taxon>Fungi incertae sedis</taxon>
        <taxon>Mucoromycota</taxon>
        <taxon>Mortierellomycotina</taxon>
        <taxon>Mortierellomycetes</taxon>
        <taxon>Mortierellales</taxon>
        <taxon>Mortierellaceae</taxon>
        <taxon>Lunasporangiospora</taxon>
    </lineage>
</organism>
<name>A0A9P6FMQ7_9FUNG</name>
<dbReference type="GO" id="GO:0000815">
    <property type="term" value="C:ESCRT III complex"/>
    <property type="evidence" value="ECO:0007669"/>
    <property type="project" value="TreeGrafter"/>
</dbReference>
<reference evidence="2" key="1">
    <citation type="journal article" date="2020" name="Fungal Divers.">
        <title>Resolving the Mortierellaceae phylogeny through synthesis of multi-gene phylogenetics and phylogenomics.</title>
        <authorList>
            <person name="Vandepol N."/>
            <person name="Liber J."/>
            <person name="Desiro A."/>
            <person name="Na H."/>
            <person name="Kennedy M."/>
            <person name="Barry K."/>
            <person name="Grigoriev I.V."/>
            <person name="Miller A.N."/>
            <person name="O'Donnell K."/>
            <person name="Stajich J.E."/>
            <person name="Bonito G."/>
        </authorList>
    </citation>
    <scope>NUCLEOTIDE SEQUENCE</scope>
    <source>
        <strain evidence="2">KOD1015</strain>
    </source>
</reference>
<comment type="caution">
    <text evidence="2">The sequence shown here is derived from an EMBL/GenBank/DDBJ whole genome shotgun (WGS) entry which is preliminary data.</text>
</comment>
<dbReference type="InterPro" id="IPR005024">
    <property type="entry name" value="Snf7_fam"/>
</dbReference>
<evidence type="ECO:0000313" key="2">
    <source>
        <dbReference type="EMBL" id="KAF9578478.1"/>
    </source>
</evidence>
<dbReference type="PANTHER" id="PTHR22761:SF96">
    <property type="entry name" value="BCDNA.GH08385"/>
    <property type="match status" value="1"/>
</dbReference>